<dbReference type="Gene3D" id="3.40.462.20">
    <property type="match status" value="1"/>
</dbReference>
<evidence type="ECO:0000256" key="1">
    <source>
        <dbReference type="ARBA" id="ARBA00001974"/>
    </source>
</evidence>
<gene>
    <name evidence="8" type="ORF">RDB_LOCUS146725</name>
</gene>
<dbReference type="GO" id="GO:0016491">
    <property type="term" value="F:oxidoreductase activity"/>
    <property type="evidence" value="ECO:0007669"/>
    <property type="project" value="UniProtKB-KW"/>
</dbReference>
<dbReference type="InterPro" id="IPR006094">
    <property type="entry name" value="Oxid_FAD_bind_N"/>
</dbReference>
<keyword evidence="6" id="KW-0732">Signal</keyword>
<feature type="signal peptide" evidence="6">
    <location>
        <begin position="1"/>
        <end position="22"/>
    </location>
</feature>
<dbReference type="InterPro" id="IPR050416">
    <property type="entry name" value="FAD-linked_Oxidoreductase"/>
</dbReference>
<evidence type="ECO:0000313" key="8">
    <source>
        <dbReference type="EMBL" id="CAE6520834.1"/>
    </source>
</evidence>
<dbReference type="PROSITE" id="PS00862">
    <property type="entry name" value="OX2_COVAL_FAD"/>
    <property type="match status" value="1"/>
</dbReference>
<dbReference type="PANTHER" id="PTHR42973:SF39">
    <property type="entry name" value="FAD-BINDING PCMH-TYPE DOMAIN-CONTAINING PROTEIN"/>
    <property type="match status" value="1"/>
</dbReference>
<dbReference type="Proteomes" id="UP000663853">
    <property type="component" value="Unassembled WGS sequence"/>
</dbReference>
<evidence type="ECO:0000313" key="9">
    <source>
        <dbReference type="Proteomes" id="UP000663853"/>
    </source>
</evidence>
<accession>A0A8H3DCD1</accession>
<dbReference type="AlphaFoldDB" id="A0A8H3DCD1"/>
<proteinExistence type="inferred from homology"/>
<dbReference type="InterPro" id="IPR012951">
    <property type="entry name" value="BBE"/>
</dbReference>
<dbReference type="PROSITE" id="PS51387">
    <property type="entry name" value="FAD_PCMH"/>
    <property type="match status" value="1"/>
</dbReference>
<comment type="similarity">
    <text evidence="2">Belongs to the oxygen-dependent FAD-linked oxidoreductase family.</text>
</comment>
<dbReference type="EMBL" id="CAJMXA010003884">
    <property type="protein sequence ID" value="CAE6520834.1"/>
    <property type="molecule type" value="Genomic_DNA"/>
</dbReference>
<comment type="cofactor">
    <cofactor evidence="1">
        <name>FAD</name>
        <dbReference type="ChEBI" id="CHEBI:57692"/>
    </cofactor>
</comment>
<evidence type="ECO:0000256" key="4">
    <source>
        <dbReference type="ARBA" id="ARBA00022827"/>
    </source>
</evidence>
<name>A0A8H3DCD1_9AGAM</name>
<reference evidence="8" key="1">
    <citation type="submission" date="2021-01" db="EMBL/GenBank/DDBJ databases">
        <authorList>
            <person name="Kaushik A."/>
        </authorList>
    </citation>
    <scope>NUCLEOTIDE SEQUENCE</scope>
    <source>
        <strain evidence="8">AG6-10EEA</strain>
    </source>
</reference>
<organism evidence="8 9">
    <name type="scientific">Rhizoctonia solani</name>
    <dbReference type="NCBI Taxonomy" id="456999"/>
    <lineage>
        <taxon>Eukaryota</taxon>
        <taxon>Fungi</taxon>
        <taxon>Dikarya</taxon>
        <taxon>Basidiomycota</taxon>
        <taxon>Agaricomycotina</taxon>
        <taxon>Agaricomycetes</taxon>
        <taxon>Cantharellales</taxon>
        <taxon>Ceratobasidiaceae</taxon>
        <taxon>Rhizoctonia</taxon>
    </lineage>
</organism>
<dbReference type="GO" id="GO:0071949">
    <property type="term" value="F:FAD binding"/>
    <property type="evidence" value="ECO:0007669"/>
    <property type="project" value="InterPro"/>
</dbReference>
<evidence type="ECO:0000256" key="6">
    <source>
        <dbReference type="SAM" id="SignalP"/>
    </source>
</evidence>
<evidence type="ECO:0000256" key="2">
    <source>
        <dbReference type="ARBA" id="ARBA00005466"/>
    </source>
</evidence>
<evidence type="ECO:0000256" key="5">
    <source>
        <dbReference type="ARBA" id="ARBA00023002"/>
    </source>
</evidence>
<dbReference type="SUPFAM" id="SSF56176">
    <property type="entry name" value="FAD-binding/transporter-associated domain-like"/>
    <property type="match status" value="1"/>
</dbReference>
<dbReference type="Gene3D" id="3.30.465.10">
    <property type="match status" value="1"/>
</dbReference>
<keyword evidence="5" id="KW-0560">Oxidoreductase</keyword>
<evidence type="ECO:0000259" key="7">
    <source>
        <dbReference type="PROSITE" id="PS51387"/>
    </source>
</evidence>
<dbReference type="InterPro" id="IPR006093">
    <property type="entry name" value="Oxy_OxRdtase_FAD_BS"/>
</dbReference>
<protein>
    <recommendedName>
        <fullName evidence="7">FAD-binding PCMH-type domain-containing protein</fullName>
    </recommendedName>
</protein>
<comment type="caution">
    <text evidence="8">The sequence shown here is derived from an EMBL/GenBank/DDBJ whole genome shotgun (WGS) entry which is preliminary data.</text>
</comment>
<dbReference type="Pfam" id="PF01565">
    <property type="entry name" value="FAD_binding_4"/>
    <property type="match status" value="1"/>
</dbReference>
<dbReference type="PANTHER" id="PTHR42973">
    <property type="entry name" value="BINDING OXIDOREDUCTASE, PUTATIVE (AFU_ORTHOLOGUE AFUA_1G17690)-RELATED"/>
    <property type="match status" value="1"/>
</dbReference>
<evidence type="ECO:0000256" key="3">
    <source>
        <dbReference type="ARBA" id="ARBA00022630"/>
    </source>
</evidence>
<dbReference type="Pfam" id="PF08031">
    <property type="entry name" value="BBE"/>
    <property type="match status" value="1"/>
</dbReference>
<feature type="domain" description="FAD-binding PCMH-type" evidence="7">
    <location>
        <begin position="61"/>
        <end position="233"/>
    </location>
</feature>
<dbReference type="InterPro" id="IPR016169">
    <property type="entry name" value="FAD-bd_PCMH_sub2"/>
</dbReference>
<feature type="chain" id="PRO_5034237828" description="FAD-binding PCMH-type domain-containing protein" evidence="6">
    <location>
        <begin position="23"/>
        <end position="474"/>
    </location>
</feature>
<dbReference type="InterPro" id="IPR036318">
    <property type="entry name" value="FAD-bd_PCMH-like_sf"/>
</dbReference>
<keyword evidence="3" id="KW-0285">Flavoprotein</keyword>
<dbReference type="InterPro" id="IPR016166">
    <property type="entry name" value="FAD-bd_PCMH"/>
</dbReference>
<sequence length="474" mass="50612">MQRTFGLLFATIVLTSSTASVAERRSAFTSCLEKGGPSDTVLTPSSPGYDASRNATTNKRLSYLPAAIAFPSKSQDVQKYVKCAAAYGVAVVGRSGGHSYASYGVGGQDGSLVIDLSKLKSISFDGQGNVKVQTGNRLGDIAQALWDNGQRALPHGTCPYVGSGGHAAFGGFGPFSRVAGLLHDHITAAEVVLADGTLTTVSVKKNPDLFWALRGAGASYGIVTQWTFATLPVPPSVVSYKISYDVMKAPQVKDQLVKWQDIALSAPDNLSFRGTYYGLQAEFDALSSNWTTVLGPGVLTSQANNWYDGLVAISGPLATNGTEAQQNFFTKSLFTKSALTAAQWDSLFAYIGNEGAIAPVDWYIEIDRWGGGVAKQASDATSFAQRDALLSFQMYGGLLSVDNPYPAEGVPFVNGILNSIDPNPQAAYSNYVDPTLTPAQWKLQYYGSHYPRLAAIKRTVDPKNVFRFPQSIGL</sequence>
<keyword evidence="4" id="KW-0274">FAD</keyword>